<dbReference type="Pfam" id="PF00482">
    <property type="entry name" value="T2SSF"/>
    <property type="match status" value="1"/>
</dbReference>
<dbReference type="InterPro" id="IPR018076">
    <property type="entry name" value="T2SS_GspF_dom"/>
</dbReference>
<reference evidence="9" key="1">
    <citation type="journal article" date="2014" name="Front. Microbiol.">
        <title>High frequency of phylogenetically diverse reductive dehalogenase-homologous genes in deep subseafloor sedimentary metagenomes.</title>
        <authorList>
            <person name="Kawai M."/>
            <person name="Futagami T."/>
            <person name="Toyoda A."/>
            <person name="Takaki Y."/>
            <person name="Nishi S."/>
            <person name="Hori S."/>
            <person name="Arai W."/>
            <person name="Tsubouchi T."/>
            <person name="Morono Y."/>
            <person name="Uchiyama I."/>
            <person name="Ito T."/>
            <person name="Fujiyama A."/>
            <person name="Inagaki F."/>
            <person name="Takami H."/>
        </authorList>
    </citation>
    <scope>NUCLEOTIDE SEQUENCE</scope>
    <source>
        <strain evidence="9">Expedition CK06-06</strain>
    </source>
</reference>
<feature type="transmembrane region" description="Helical" evidence="7">
    <location>
        <begin position="47"/>
        <end position="67"/>
    </location>
</feature>
<comment type="caution">
    <text evidence="9">The sequence shown here is derived from an EMBL/GenBank/DDBJ whole genome shotgun (WGS) entry which is preliminary data.</text>
</comment>
<evidence type="ECO:0000259" key="8">
    <source>
        <dbReference type="Pfam" id="PF00482"/>
    </source>
</evidence>
<keyword evidence="3" id="KW-1003">Cell membrane</keyword>
<evidence type="ECO:0000313" key="9">
    <source>
        <dbReference type="EMBL" id="GAH56303.1"/>
    </source>
</evidence>
<organism evidence="9">
    <name type="scientific">marine sediment metagenome</name>
    <dbReference type="NCBI Taxonomy" id="412755"/>
    <lineage>
        <taxon>unclassified sequences</taxon>
        <taxon>metagenomes</taxon>
        <taxon>ecological metagenomes</taxon>
    </lineage>
</organism>
<sequence length="75" mass="8524">FPPMVTQMIMVGEESGELEEMLINVANFYDEEVDRTVERLTSIIEPIMMVFIGLAVGIVVIAMYLPIFNMVQLIE</sequence>
<feature type="non-terminal residue" evidence="9">
    <location>
        <position position="1"/>
    </location>
</feature>
<evidence type="ECO:0000256" key="3">
    <source>
        <dbReference type="ARBA" id="ARBA00022475"/>
    </source>
</evidence>
<evidence type="ECO:0000256" key="6">
    <source>
        <dbReference type="ARBA" id="ARBA00023136"/>
    </source>
</evidence>
<protein>
    <recommendedName>
        <fullName evidence="8">Type II secretion system protein GspF domain-containing protein</fullName>
    </recommendedName>
</protein>
<dbReference type="EMBL" id="BARU01022395">
    <property type="protein sequence ID" value="GAH56303.1"/>
    <property type="molecule type" value="Genomic_DNA"/>
</dbReference>
<keyword evidence="4 7" id="KW-0812">Transmembrane</keyword>
<proteinExistence type="inferred from homology"/>
<evidence type="ECO:0000256" key="7">
    <source>
        <dbReference type="SAM" id="Phobius"/>
    </source>
</evidence>
<comment type="subcellular location">
    <subcellularLocation>
        <location evidence="1">Cell membrane</location>
        <topology evidence="1">Multi-pass membrane protein</topology>
    </subcellularLocation>
</comment>
<evidence type="ECO:0000256" key="4">
    <source>
        <dbReference type="ARBA" id="ARBA00022692"/>
    </source>
</evidence>
<dbReference type="Gene3D" id="1.20.81.30">
    <property type="entry name" value="Type II secretion system (T2SS), domain F"/>
    <property type="match status" value="1"/>
</dbReference>
<keyword evidence="5 7" id="KW-1133">Transmembrane helix</keyword>
<evidence type="ECO:0000256" key="5">
    <source>
        <dbReference type="ARBA" id="ARBA00022989"/>
    </source>
</evidence>
<dbReference type="AlphaFoldDB" id="X1IFF3"/>
<dbReference type="InterPro" id="IPR003004">
    <property type="entry name" value="GspF/PilC"/>
</dbReference>
<dbReference type="InterPro" id="IPR042094">
    <property type="entry name" value="T2SS_GspF_sf"/>
</dbReference>
<dbReference type="PANTHER" id="PTHR30012:SF0">
    <property type="entry name" value="TYPE II SECRETION SYSTEM PROTEIN F-RELATED"/>
    <property type="match status" value="1"/>
</dbReference>
<keyword evidence="6 7" id="KW-0472">Membrane</keyword>
<feature type="domain" description="Type II secretion system protein GspF" evidence="8">
    <location>
        <begin position="1"/>
        <end position="66"/>
    </location>
</feature>
<evidence type="ECO:0000256" key="2">
    <source>
        <dbReference type="ARBA" id="ARBA00005745"/>
    </source>
</evidence>
<evidence type="ECO:0000256" key="1">
    <source>
        <dbReference type="ARBA" id="ARBA00004651"/>
    </source>
</evidence>
<comment type="similarity">
    <text evidence="2">Belongs to the GSP F family.</text>
</comment>
<name>X1IFF3_9ZZZZ</name>
<gene>
    <name evidence="9" type="ORF">S03H2_36484</name>
</gene>
<dbReference type="PANTHER" id="PTHR30012">
    <property type="entry name" value="GENERAL SECRETION PATHWAY PROTEIN"/>
    <property type="match status" value="1"/>
</dbReference>
<accession>X1IFF3</accession>
<dbReference type="GO" id="GO:0005886">
    <property type="term" value="C:plasma membrane"/>
    <property type="evidence" value="ECO:0007669"/>
    <property type="project" value="UniProtKB-SubCell"/>
</dbReference>